<protein>
    <recommendedName>
        <fullName evidence="1">Tr-type G domain-containing protein</fullName>
    </recommendedName>
</protein>
<dbReference type="InterPro" id="IPR000795">
    <property type="entry name" value="T_Tr_GTP-bd_dom"/>
</dbReference>
<reference evidence="2" key="3">
    <citation type="submission" date="2025-09" db="UniProtKB">
        <authorList>
            <consortium name="Ensembl"/>
        </authorList>
    </citation>
    <scope>IDENTIFICATION</scope>
    <source>
        <strain evidence="2">breed Abyssinian</strain>
    </source>
</reference>
<dbReference type="SUPFAM" id="SSF52540">
    <property type="entry name" value="P-loop containing nucleoside triphosphate hydrolases"/>
    <property type="match status" value="1"/>
</dbReference>
<reference evidence="2 3" key="1">
    <citation type="submission" date="2021-02" db="EMBL/GenBank/DDBJ databases">
        <title>Safari Cat Assemblies.</title>
        <authorList>
            <person name="Bredemeyer K.R."/>
            <person name="Murphy W.J."/>
        </authorList>
    </citation>
    <scope>NUCLEOTIDE SEQUENCE [LARGE SCALE GENOMIC DNA]</scope>
</reference>
<dbReference type="InterPro" id="IPR027417">
    <property type="entry name" value="P-loop_NTPase"/>
</dbReference>
<dbReference type="Proteomes" id="UP000823872">
    <property type="component" value="Chromosome B3"/>
</dbReference>
<gene>
    <name evidence="2" type="primary">EFL1</name>
</gene>
<proteinExistence type="predicted"/>
<keyword evidence="3" id="KW-1185">Reference proteome</keyword>
<name>A0ABI7XR18_FELCA</name>
<organism evidence="2 3">
    <name type="scientific">Felis catus</name>
    <name type="common">Cat</name>
    <name type="synonym">Felis silvestris catus</name>
    <dbReference type="NCBI Taxonomy" id="9685"/>
    <lineage>
        <taxon>Eukaryota</taxon>
        <taxon>Metazoa</taxon>
        <taxon>Chordata</taxon>
        <taxon>Craniata</taxon>
        <taxon>Vertebrata</taxon>
        <taxon>Euteleostomi</taxon>
        <taxon>Mammalia</taxon>
        <taxon>Eutheria</taxon>
        <taxon>Laurasiatheria</taxon>
        <taxon>Carnivora</taxon>
        <taxon>Feliformia</taxon>
        <taxon>Felidae</taxon>
        <taxon>Felinae</taxon>
        <taxon>Felis</taxon>
    </lineage>
</organism>
<feature type="domain" description="Tr-type G" evidence="1">
    <location>
        <begin position="18"/>
        <end position="81"/>
    </location>
</feature>
<evidence type="ECO:0000313" key="2">
    <source>
        <dbReference type="Ensembl" id="ENSFCTP00005024960.1"/>
    </source>
</evidence>
<evidence type="ECO:0000259" key="1">
    <source>
        <dbReference type="Pfam" id="PF00009"/>
    </source>
</evidence>
<dbReference type="Pfam" id="PF00009">
    <property type="entry name" value="GTP_EFTU"/>
    <property type="match status" value="1"/>
</dbReference>
<reference evidence="2" key="2">
    <citation type="submission" date="2025-08" db="UniProtKB">
        <authorList>
            <consortium name="Ensembl"/>
        </authorList>
    </citation>
    <scope>IDENTIFICATION</scope>
    <source>
        <strain evidence="2">breed Abyssinian</strain>
    </source>
</reference>
<dbReference type="Gene3D" id="3.40.50.300">
    <property type="entry name" value="P-loop containing nucleotide triphosphate hydrolases"/>
    <property type="match status" value="1"/>
</dbReference>
<dbReference type="PANTHER" id="PTHR42908:SF3">
    <property type="entry name" value="ELONGATION FACTOR-LIKE GTPASE 1"/>
    <property type="match status" value="1"/>
</dbReference>
<accession>A0ABI7XR18</accession>
<dbReference type="Ensembl" id="ENSFCTT00005036145.1">
    <property type="protein sequence ID" value="ENSFCTP00005024960.1"/>
    <property type="gene ID" value="ENSFCTG00005012758.1"/>
</dbReference>
<evidence type="ECO:0000313" key="3">
    <source>
        <dbReference type="Proteomes" id="UP000823872"/>
    </source>
</evidence>
<sequence length="122" mass="13528">MVLNSLDKMIQLQKNTANIRNICILAHVDHGKTTLADCLISSNGIISSRLAGKLRYMDSREDEQVRGITMKSSAISLHYAKGKSVCVLKKNSLSLQCPPFCFRIKCTLPFPCSVLRKFPSGL</sequence>
<dbReference type="PANTHER" id="PTHR42908">
    <property type="entry name" value="TRANSLATION ELONGATION FACTOR-RELATED"/>
    <property type="match status" value="1"/>
</dbReference>
<dbReference type="GeneTree" id="ENSGT00550000074806"/>